<keyword evidence="2" id="KW-1185">Reference proteome</keyword>
<organism evidence="1 2">
    <name type="scientific">Batillaria attramentaria</name>
    <dbReference type="NCBI Taxonomy" id="370345"/>
    <lineage>
        <taxon>Eukaryota</taxon>
        <taxon>Metazoa</taxon>
        <taxon>Spiralia</taxon>
        <taxon>Lophotrochozoa</taxon>
        <taxon>Mollusca</taxon>
        <taxon>Gastropoda</taxon>
        <taxon>Caenogastropoda</taxon>
        <taxon>Sorbeoconcha</taxon>
        <taxon>Cerithioidea</taxon>
        <taxon>Batillariidae</taxon>
        <taxon>Batillaria</taxon>
    </lineage>
</organism>
<name>A0ABD0JDZ6_9CAEN</name>
<gene>
    <name evidence="1" type="ORF">BaRGS_00035606</name>
</gene>
<proteinExistence type="predicted"/>
<evidence type="ECO:0000313" key="2">
    <source>
        <dbReference type="Proteomes" id="UP001519460"/>
    </source>
</evidence>
<comment type="caution">
    <text evidence="1">The sequence shown here is derived from an EMBL/GenBank/DDBJ whole genome shotgun (WGS) entry which is preliminary data.</text>
</comment>
<accession>A0ABD0JDZ6</accession>
<dbReference type="EMBL" id="JACVVK020000480">
    <property type="protein sequence ID" value="KAK7471724.1"/>
    <property type="molecule type" value="Genomic_DNA"/>
</dbReference>
<dbReference type="AlphaFoldDB" id="A0ABD0JDZ6"/>
<reference evidence="1 2" key="1">
    <citation type="journal article" date="2023" name="Sci. Data">
        <title>Genome assembly of the Korean intertidal mud-creeper Batillaria attramentaria.</title>
        <authorList>
            <person name="Patra A.K."/>
            <person name="Ho P.T."/>
            <person name="Jun S."/>
            <person name="Lee S.J."/>
            <person name="Kim Y."/>
            <person name="Won Y.J."/>
        </authorList>
    </citation>
    <scope>NUCLEOTIDE SEQUENCE [LARGE SCALE GENOMIC DNA]</scope>
    <source>
        <strain evidence="1">Wonlab-2016</strain>
    </source>
</reference>
<sequence length="75" mass="8123">MRCGHYYLDIKMSPLRGAAVKIYGSTGPTARDVLTVMVLLTALLVFGCRQGFLHSETGGNYRTGAFPVVGVTWVT</sequence>
<dbReference type="Proteomes" id="UP001519460">
    <property type="component" value="Unassembled WGS sequence"/>
</dbReference>
<evidence type="ECO:0000313" key="1">
    <source>
        <dbReference type="EMBL" id="KAK7471724.1"/>
    </source>
</evidence>
<protein>
    <submittedName>
        <fullName evidence="1">Uncharacterized protein</fullName>
    </submittedName>
</protein>